<protein>
    <recommendedName>
        <fullName evidence="3">methylated-DNA--[protein]-cysteine S-methyltransferase</fullName>
        <ecNumber evidence="3">2.1.1.63</ecNumber>
    </recommendedName>
</protein>
<evidence type="ECO:0000256" key="5">
    <source>
        <dbReference type="ARBA" id="ARBA00022679"/>
    </source>
</evidence>
<dbReference type="FunFam" id="1.10.10.10:FF:000214">
    <property type="entry name" value="Methylated-DNA--protein-cysteine methyltransferase"/>
    <property type="match status" value="1"/>
</dbReference>
<evidence type="ECO:0000256" key="2">
    <source>
        <dbReference type="ARBA" id="ARBA00008711"/>
    </source>
</evidence>
<dbReference type="GO" id="GO:0032259">
    <property type="term" value="P:methylation"/>
    <property type="evidence" value="ECO:0007669"/>
    <property type="project" value="UniProtKB-KW"/>
</dbReference>
<dbReference type="GO" id="GO:0003908">
    <property type="term" value="F:methylated-DNA-[protein]-cysteine S-methyltransferase activity"/>
    <property type="evidence" value="ECO:0007669"/>
    <property type="project" value="UniProtKB-EC"/>
</dbReference>
<dbReference type="EC" id="2.1.1.63" evidence="3"/>
<evidence type="ECO:0000256" key="1">
    <source>
        <dbReference type="ARBA" id="ARBA00001286"/>
    </source>
</evidence>
<keyword evidence="4 10" id="KW-0489">Methyltransferase</keyword>
<sequence>MIIDLEKYFSGDPVDFSGYDLDLSGLTTFQQNVLEKVRSVPYGHTITYKELAERIGKPRAFRAVGQALALNPYPVLIPCHRVVSAHGTGGYCGGFKKKDLKFKMMLLHMEKNQTGIAPRSTADDPS</sequence>
<comment type="similarity">
    <text evidence="2">Belongs to the MGMT family.</text>
</comment>
<accession>F7XKF7</accession>
<dbReference type="PROSITE" id="PS00374">
    <property type="entry name" value="MGMT"/>
    <property type="match status" value="1"/>
</dbReference>
<evidence type="ECO:0000313" key="11">
    <source>
        <dbReference type="Proteomes" id="UP000006622"/>
    </source>
</evidence>
<dbReference type="InterPro" id="IPR001497">
    <property type="entry name" value="MethylDNA_cys_MeTrfase_AS"/>
</dbReference>
<evidence type="ECO:0000256" key="8">
    <source>
        <dbReference type="ARBA" id="ARBA00049348"/>
    </source>
</evidence>
<evidence type="ECO:0000259" key="9">
    <source>
        <dbReference type="Pfam" id="PF01035"/>
    </source>
</evidence>
<dbReference type="GO" id="GO:0006281">
    <property type="term" value="P:DNA repair"/>
    <property type="evidence" value="ECO:0007669"/>
    <property type="project" value="UniProtKB-KW"/>
</dbReference>
<gene>
    <name evidence="10" type="ordered locus">Mzhil_1893</name>
</gene>
<evidence type="ECO:0000256" key="7">
    <source>
        <dbReference type="ARBA" id="ARBA00023204"/>
    </source>
</evidence>
<dbReference type="SUPFAM" id="SSF46767">
    <property type="entry name" value="Methylated DNA-protein cysteine methyltransferase, C-terminal domain"/>
    <property type="match status" value="1"/>
</dbReference>
<reference evidence="10" key="1">
    <citation type="submission" date="2010-07" db="EMBL/GenBank/DDBJ databases">
        <title>The complete genome of Methanosalsum zhilinae DSM 4017.</title>
        <authorList>
            <consortium name="US DOE Joint Genome Institute (JGI-PGF)"/>
            <person name="Lucas S."/>
            <person name="Copeland A."/>
            <person name="Lapidus A."/>
            <person name="Glavina del Rio T."/>
            <person name="Dalin E."/>
            <person name="Tice H."/>
            <person name="Bruce D."/>
            <person name="Goodwin L."/>
            <person name="Pitluck S."/>
            <person name="Kyrpides N."/>
            <person name="Mavromatis K."/>
            <person name="Ovchinnikova G."/>
            <person name="Daligault H."/>
            <person name="Detter J.C."/>
            <person name="Han C."/>
            <person name="Tapia R."/>
            <person name="Larimer F."/>
            <person name="Land M."/>
            <person name="Hauser L."/>
            <person name="Markowitz V."/>
            <person name="Cheng J.-F."/>
            <person name="Hugenholtz P."/>
            <person name="Woyke T."/>
            <person name="Wu D."/>
            <person name="Spring S."/>
            <person name="Schueler E."/>
            <person name="Brambilla E."/>
            <person name="Klenk H.-P."/>
            <person name="Eisen J.A."/>
        </authorList>
    </citation>
    <scope>NUCLEOTIDE SEQUENCE</scope>
    <source>
        <strain evidence="10">DSM 4017</strain>
    </source>
</reference>
<comment type="catalytic activity">
    <reaction evidence="8">
        <text>a 6-O-methyl-2'-deoxyguanosine in DNA + L-cysteinyl-[protein] = S-methyl-L-cysteinyl-[protein] + a 2'-deoxyguanosine in DNA</text>
        <dbReference type="Rhea" id="RHEA:24000"/>
        <dbReference type="Rhea" id="RHEA-COMP:10131"/>
        <dbReference type="Rhea" id="RHEA-COMP:10132"/>
        <dbReference type="Rhea" id="RHEA-COMP:11367"/>
        <dbReference type="Rhea" id="RHEA-COMP:11368"/>
        <dbReference type="ChEBI" id="CHEBI:29950"/>
        <dbReference type="ChEBI" id="CHEBI:82612"/>
        <dbReference type="ChEBI" id="CHEBI:85445"/>
        <dbReference type="ChEBI" id="CHEBI:85448"/>
        <dbReference type="EC" id="2.1.1.63"/>
    </reaction>
</comment>
<keyword evidence="7" id="KW-0234">DNA repair</keyword>
<dbReference type="STRING" id="679901.Mzhil_1893"/>
<dbReference type="PANTHER" id="PTHR10815:SF13">
    <property type="entry name" value="METHYLATED-DNA--PROTEIN-CYSTEINE METHYLTRANSFERASE"/>
    <property type="match status" value="1"/>
</dbReference>
<dbReference type="Gene3D" id="1.10.10.10">
    <property type="entry name" value="Winged helix-like DNA-binding domain superfamily/Winged helix DNA-binding domain"/>
    <property type="match status" value="1"/>
</dbReference>
<dbReference type="PANTHER" id="PTHR10815">
    <property type="entry name" value="METHYLATED-DNA--PROTEIN-CYSTEINE METHYLTRANSFERASE"/>
    <property type="match status" value="1"/>
</dbReference>
<dbReference type="KEGG" id="mzh:Mzhil_1893"/>
<dbReference type="HOGENOM" id="CLU_000445_52_4_2"/>
<keyword evidence="5 10" id="KW-0808">Transferase</keyword>
<feature type="domain" description="Methylated-DNA-[protein]-cysteine S-methyltransferase DNA binding" evidence="9">
    <location>
        <begin position="29"/>
        <end position="110"/>
    </location>
</feature>
<name>F7XKF7_METZD</name>
<evidence type="ECO:0000256" key="6">
    <source>
        <dbReference type="ARBA" id="ARBA00022763"/>
    </source>
</evidence>
<keyword evidence="11" id="KW-1185">Reference proteome</keyword>
<dbReference type="AlphaFoldDB" id="F7XKF7"/>
<evidence type="ECO:0000313" key="10">
    <source>
        <dbReference type="EMBL" id="AEH61728.1"/>
    </source>
</evidence>
<dbReference type="InterPro" id="IPR014048">
    <property type="entry name" value="MethylDNA_cys_MeTrfase_DNA-bd"/>
</dbReference>
<proteinExistence type="inferred from homology"/>
<organism evidence="10 11">
    <name type="scientific">Methanosalsum zhilinae (strain DSM 4017 / NBRC 107636 / OCM 62 / WeN5)</name>
    <name type="common">Methanohalophilus zhilinae</name>
    <dbReference type="NCBI Taxonomy" id="679901"/>
    <lineage>
        <taxon>Archaea</taxon>
        <taxon>Methanobacteriati</taxon>
        <taxon>Methanobacteriota</taxon>
        <taxon>Stenosarchaea group</taxon>
        <taxon>Methanomicrobia</taxon>
        <taxon>Methanosarcinales</taxon>
        <taxon>Methanosarcinaceae</taxon>
        <taxon>Methanosalsum</taxon>
    </lineage>
</organism>
<comment type="catalytic activity">
    <reaction evidence="1">
        <text>a 4-O-methyl-thymidine in DNA + L-cysteinyl-[protein] = a thymidine in DNA + S-methyl-L-cysteinyl-[protein]</text>
        <dbReference type="Rhea" id="RHEA:53428"/>
        <dbReference type="Rhea" id="RHEA-COMP:10131"/>
        <dbReference type="Rhea" id="RHEA-COMP:10132"/>
        <dbReference type="Rhea" id="RHEA-COMP:13555"/>
        <dbReference type="Rhea" id="RHEA-COMP:13556"/>
        <dbReference type="ChEBI" id="CHEBI:29950"/>
        <dbReference type="ChEBI" id="CHEBI:82612"/>
        <dbReference type="ChEBI" id="CHEBI:137386"/>
        <dbReference type="ChEBI" id="CHEBI:137387"/>
        <dbReference type="EC" id="2.1.1.63"/>
    </reaction>
</comment>
<dbReference type="Proteomes" id="UP000006622">
    <property type="component" value="Chromosome"/>
</dbReference>
<dbReference type="NCBIfam" id="TIGR00589">
    <property type="entry name" value="ogt"/>
    <property type="match status" value="1"/>
</dbReference>
<dbReference type="CDD" id="cd06445">
    <property type="entry name" value="ATase"/>
    <property type="match status" value="1"/>
</dbReference>
<dbReference type="EMBL" id="CP002101">
    <property type="protein sequence ID" value="AEH61728.1"/>
    <property type="molecule type" value="Genomic_DNA"/>
</dbReference>
<evidence type="ECO:0000256" key="4">
    <source>
        <dbReference type="ARBA" id="ARBA00022603"/>
    </source>
</evidence>
<dbReference type="InterPro" id="IPR036388">
    <property type="entry name" value="WH-like_DNA-bd_sf"/>
</dbReference>
<dbReference type="InterPro" id="IPR036217">
    <property type="entry name" value="MethylDNA_cys_MeTrfase_DNAb"/>
</dbReference>
<evidence type="ECO:0000256" key="3">
    <source>
        <dbReference type="ARBA" id="ARBA00011918"/>
    </source>
</evidence>
<keyword evidence="6" id="KW-0227">DNA damage</keyword>
<dbReference type="Pfam" id="PF01035">
    <property type="entry name" value="DNA_binding_1"/>
    <property type="match status" value="1"/>
</dbReference>